<sequence>MPTTTKASLTIPLPLRLTLLVLEPLTALNGAYLTLFQPLSYHTAITRPSPVWSPPFSPQNQYLYTQLAAAWLVFAFNESVVLYLYDDLRLWKLMCWGMLISDAVYHVSAVQAVGGWERFAGVGGWNGFDWAVAICAGGAAVVRVWIVGFVKGEGGEGKGKGKGE</sequence>
<dbReference type="Proteomes" id="UP001174997">
    <property type="component" value="Unassembled WGS sequence"/>
</dbReference>
<reference evidence="3" key="1">
    <citation type="submission" date="2023-06" db="EMBL/GenBank/DDBJ databases">
        <title>Genome-scale phylogeny and comparative genomics of the fungal order Sordariales.</title>
        <authorList>
            <consortium name="Lawrence Berkeley National Laboratory"/>
            <person name="Hensen N."/>
            <person name="Bonometti L."/>
            <person name="Westerberg I."/>
            <person name="Brannstrom I.O."/>
            <person name="Guillou S."/>
            <person name="Cros-Aarteil S."/>
            <person name="Calhoun S."/>
            <person name="Haridas S."/>
            <person name="Kuo A."/>
            <person name="Mondo S."/>
            <person name="Pangilinan J."/>
            <person name="Riley R."/>
            <person name="Labutti K."/>
            <person name="Andreopoulos B."/>
            <person name="Lipzen A."/>
            <person name="Chen C."/>
            <person name="Yanf M."/>
            <person name="Daum C."/>
            <person name="Ng V."/>
            <person name="Clum A."/>
            <person name="Steindorff A."/>
            <person name="Ohm R."/>
            <person name="Martin F."/>
            <person name="Silar P."/>
            <person name="Natvig D."/>
            <person name="Lalanne C."/>
            <person name="Gautier V."/>
            <person name="Ament-Velasquez S.L."/>
            <person name="Kruys A."/>
            <person name="Hutchinson M.I."/>
            <person name="Powell A.J."/>
            <person name="Barry K."/>
            <person name="Miller A.N."/>
            <person name="Grigoriev I.V."/>
            <person name="Debuchy R."/>
            <person name="Gladieux P."/>
            <person name="Thoren M.H."/>
            <person name="Johannesson H."/>
        </authorList>
    </citation>
    <scope>NUCLEOTIDE SEQUENCE</scope>
    <source>
        <strain evidence="3">CBS 307.81</strain>
    </source>
</reference>
<dbReference type="InterPro" id="IPR056121">
    <property type="entry name" value="DUF7704"/>
</dbReference>
<proteinExistence type="predicted"/>
<dbReference type="Pfam" id="PF24803">
    <property type="entry name" value="DUF7704"/>
    <property type="match status" value="1"/>
</dbReference>
<evidence type="ECO:0000259" key="2">
    <source>
        <dbReference type="Pfam" id="PF24803"/>
    </source>
</evidence>
<feature type="domain" description="DUF7704" evidence="2">
    <location>
        <begin position="11"/>
        <end position="145"/>
    </location>
</feature>
<dbReference type="PANTHER" id="PTHR37019:SF1">
    <property type="entry name" value="EXPERA DOMAIN-CONTAINING PROTEIN"/>
    <property type="match status" value="1"/>
</dbReference>
<accession>A0AA39Z8N9</accession>
<evidence type="ECO:0000313" key="3">
    <source>
        <dbReference type="EMBL" id="KAK0665594.1"/>
    </source>
</evidence>
<organism evidence="3 4">
    <name type="scientific">Cercophora samala</name>
    <dbReference type="NCBI Taxonomy" id="330535"/>
    <lineage>
        <taxon>Eukaryota</taxon>
        <taxon>Fungi</taxon>
        <taxon>Dikarya</taxon>
        <taxon>Ascomycota</taxon>
        <taxon>Pezizomycotina</taxon>
        <taxon>Sordariomycetes</taxon>
        <taxon>Sordariomycetidae</taxon>
        <taxon>Sordariales</taxon>
        <taxon>Lasiosphaeriaceae</taxon>
        <taxon>Cercophora</taxon>
    </lineage>
</organism>
<feature type="transmembrane region" description="Helical" evidence="1">
    <location>
        <begin position="62"/>
        <end position="84"/>
    </location>
</feature>
<protein>
    <recommendedName>
        <fullName evidence="2">DUF7704 domain-containing protein</fullName>
    </recommendedName>
</protein>
<evidence type="ECO:0000256" key="1">
    <source>
        <dbReference type="SAM" id="Phobius"/>
    </source>
</evidence>
<name>A0AA39Z8N9_9PEZI</name>
<dbReference type="AlphaFoldDB" id="A0AA39Z8N9"/>
<keyword evidence="4" id="KW-1185">Reference proteome</keyword>
<feature type="transmembrane region" description="Helical" evidence="1">
    <location>
        <begin position="96"/>
        <end position="116"/>
    </location>
</feature>
<evidence type="ECO:0000313" key="4">
    <source>
        <dbReference type="Proteomes" id="UP001174997"/>
    </source>
</evidence>
<dbReference type="PANTHER" id="PTHR37019">
    <property type="entry name" value="CHROMOSOME 1, WHOLE GENOME SHOTGUN SEQUENCE"/>
    <property type="match status" value="1"/>
</dbReference>
<dbReference type="EMBL" id="JAULSY010000106">
    <property type="protein sequence ID" value="KAK0665594.1"/>
    <property type="molecule type" value="Genomic_DNA"/>
</dbReference>
<feature type="transmembrane region" description="Helical" evidence="1">
    <location>
        <begin position="128"/>
        <end position="150"/>
    </location>
</feature>
<keyword evidence="1" id="KW-0472">Membrane</keyword>
<keyword evidence="1" id="KW-0812">Transmembrane</keyword>
<gene>
    <name evidence="3" type="ORF">QBC41DRAFT_339703</name>
</gene>
<keyword evidence="1" id="KW-1133">Transmembrane helix</keyword>
<comment type="caution">
    <text evidence="3">The sequence shown here is derived from an EMBL/GenBank/DDBJ whole genome shotgun (WGS) entry which is preliminary data.</text>
</comment>